<keyword evidence="1" id="KW-0732">Signal</keyword>
<feature type="non-terminal residue" evidence="2">
    <location>
        <position position="119"/>
    </location>
</feature>
<evidence type="ECO:0000313" key="3">
    <source>
        <dbReference type="Proteomes" id="UP001432322"/>
    </source>
</evidence>
<keyword evidence="3" id="KW-1185">Reference proteome</keyword>
<name>A0AAV5UZB2_9BILA</name>
<comment type="caution">
    <text evidence="2">The sequence shown here is derived from an EMBL/GenBank/DDBJ whole genome shotgun (WGS) entry which is preliminary data.</text>
</comment>
<reference evidence="2" key="1">
    <citation type="submission" date="2023-10" db="EMBL/GenBank/DDBJ databases">
        <title>Genome assembly of Pristionchus species.</title>
        <authorList>
            <person name="Yoshida K."/>
            <person name="Sommer R.J."/>
        </authorList>
    </citation>
    <scope>NUCLEOTIDE SEQUENCE</scope>
    <source>
        <strain evidence="2">RS5133</strain>
    </source>
</reference>
<protein>
    <submittedName>
        <fullName evidence="2">Uncharacterized protein</fullName>
    </submittedName>
</protein>
<dbReference type="AlphaFoldDB" id="A0AAV5UZB2"/>
<evidence type="ECO:0000313" key="2">
    <source>
        <dbReference type="EMBL" id="GMT11543.1"/>
    </source>
</evidence>
<gene>
    <name evidence="2" type="ORF">PFISCL1PPCAC_2840</name>
</gene>
<feature type="chain" id="PRO_5043753126" evidence="1">
    <location>
        <begin position="16"/>
        <end position="119"/>
    </location>
</feature>
<organism evidence="2 3">
    <name type="scientific">Pristionchus fissidentatus</name>
    <dbReference type="NCBI Taxonomy" id="1538716"/>
    <lineage>
        <taxon>Eukaryota</taxon>
        <taxon>Metazoa</taxon>
        <taxon>Ecdysozoa</taxon>
        <taxon>Nematoda</taxon>
        <taxon>Chromadorea</taxon>
        <taxon>Rhabditida</taxon>
        <taxon>Rhabditina</taxon>
        <taxon>Diplogasteromorpha</taxon>
        <taxon>Diplogasteroidea</taxon>
        <taxon>Neodiplogasteridae</taxon>
        <taxon>Pristionchus</taxon>
    </lineage>
</organism>
<dbReference type="Proteomes" id="UP001432322">
    <property type="component" value="Unassembled WGS sequence"/>
</dbReference>
<proteinExistence type="predicted"/>
<accession>A0AAV5UZB2</accession>
<sequence length="119" mass="13566">MNGLFLLSLLTHVFAHINLSNLHSLNIDECDLLPPGKYRFSWDTVHFYIGIDGSMQSEVISHLFALLHCALPKTDHSLLQPISAIDNQTFELCKNCSIFDFFLHSIDSFRVDQDSRISL</sequence>
<evidence type="ECO:0000256" key="1">
    <source>
        <dbReference type="SAM" id="SignalP"/>
    </source>
</evidence>
<dbReference type="EMBL" id="BTSY01000001">
    <property type="protein sequence ID" value="GMT11543.1"/>
    <property type="molecule type" value="Genomic_DNA"/>
</dbReference>
<feature type="signal peptide" evidence="1">
    <location>
        <begin position="1"/>
        <end position="15"/>
    </location>
</feature>